<evidence type="ECO:0000313" key="1">
    <source>
        <dbReference type="Proteomes" id="UP000887579"/>
    </source>
</evidence>
<proteinExistence type="predicted"/>
<protein>
    <submittedName>
        <fullName evidence="2">Uncharacterized protein</fullName>
    </submittedName>
</protein>
<accession>A0AC34F7H5</accession>
<reference evidence="2" key="1">
    <citation type="submission" date="2022-11" db="UniProtKB">
        <authorList>
            <consortium name="WormBaseParasite"/>
        </authorList>
    </citation>
    <scope>IDENTIFICATION</scope>
</reference>
<organism evidence="1 2">
    <name type="scientific">Panagrolaimus sp. ES5</name>
    <dbReference type="NCBI Taxonomy" id="591445"/>
    <lineage>
        <taxon>Eukaryota</taxon>
        <taxon>Metazoa</taxon>
        <taxon>Ecdysozoa</taxon>
        <taxon>Nematoda</taxon>
        <taxon>Chromadorea</taxon>
        <taxon>Rhabditida</taxon>
        <taxon>Tylenchina</taxon>
        <taxon>Panagrolaimomorpha</taxon>
        <taxon>Panagrolaimoidea</taxon>
        <taxon>Panagrolaimidae</taxon>
        <taxon>Panagrolaimus</taxon>
    </lineage>
</organism>
<dbReference type="WBParaSite" id="ES5_v2.g12898.t1">
    <property type="protein sequence ID" value="ES5_v2.g12898.t1"/>
    <property type="gene ID" value="ES5_v2.g12898"/>
</dbReference>
<sequence length="210" mass="23824">MDSGADLNSNTTKPPKSVLKKRVPPPESECYDEKIVFHYSETSDEDNYALAEETPYLESEMVYKKDGIIVADYRRASIPNNGEKIDEIRKKELDLFYPPDGPNYAKLRYEAGEKFRKEMAEFAWEGSASAQRVSKFQEMRKNIDVQAIRAKYSRHAYRAATAEAPASDEPGCSKTGECSKNTETLSDTNKNAAPEADYDYIPPQKKVRNK</sequence>
<dbReference type="Proteomes" id="UP000887579">
    <property type="component" value="Unplaced"/>
</dbReference>
<name>A0AC34F7H5_9BILA</name>
<evidence type="ECO:0000313" key="2">
    <source>
        <dbReference type="WBParaSite" id="ES5_v2.g12898.t1"/>
    </source>
</evidence>